<keyword evidence="1" id="KW-0812">Transmembrane</keyword>
<dbReference type="AlphaFoldDB" id="A0A6A4H7S5"/>
<accession>A0A6A4H7S5</accession>
<evidence type="ECO:0000256" key="1">
    <source>
        <dbReference type="SAM" id="Phobius"/>
    </source>
</evidence>
<proteinExistence type="predicted"/>
<keyword evidence="1" id="KW-0472">Membrane</keyword>
<keyword evidence="3" id="KW-1185">Reference proteome</keyword>
<protein>
    <submittedName>
        <fullName evidence="2">Uncharacterized protein</fullName>
    </submittedName>
</protein>
<gene>
    <name evidence="2" type="ORF">BT96DRAFT_228757</name>
</gene>
<dbReference type="EMBL" id="ML769577">
    <property type="protein sequence ID" value="KAE9393237.1"/>
    <property type="molecule type" value="Genomic_DNA"/>
</dbReference>
<reference evidence="2" key="1">
    <citation type="journal article" date="2019" name="Environ. Microbiol.">
        <title>Fungal ecological strategies reflected in gene transcription - a case study of two litter decomposers.</title>
        <authorList>
            <person name="Barbi F."/>
            <person name="Kohler A."/>
            <person name="Barry K."/>
            <person name="Baskaran P."/>
            <person name="Daum C."/>
            <person name="Fauchery L."/>
            <person name="Ihrmark K."/>
            <person name="Kuo A."/>
            <person name="LaButti K."/>
            <person name="Lipzen A."/>
            <person name="Morin E."/>
            <person name="Grigoriev I.V."/>
            <person name="Henrissat B."/>
            <person name="Lindahl B."/>
            <person name="Martin F."/>
        </authorList>
    </citation>
    <scope>NUCLEOTIDE SEQUENCE</scope>
    <source>
        <strain evidence="2">JB14</strain>
    </source>
</reference>
<name>A0A6A4H7S5_9AGAR</name>
<organism evidence="2 3">
    <name type="scientific">Gymnopus androsaceus JB14</name>
    <dbReference type="NCBI Taxonomy" id="1447944"/>
    <lineage>
        <taxon>Eukaryota</taxon>
        <taxon>Fungi</taxon>
        <taxon>Dikarya</taxon>
        <taxon>Basidiomycota</taxon>
        <taxon>Agaricomycotina</taxon>
        <taxon>Agaricomycetes</taxon>
        <taxon>Agaricomycetidae</taxon>
        <taxon>Agaricales</taxon>
        <taxon>Marasmiineae</taxon>
        <taxon>Omphalotaceae</taxon>
        <taxon>Gymnopus</taxon>
    </lineage>
</organism>
<evidence type="ECO:0000313" key="3">
    <source>
        <dbReference type="Proteomes" id="UP000799118"/>
    </source>
</evidence>
<feature type="transmembrane region" description="Helical" evidence="1">
    <location>
        <begin position="12"/>
        <end position="32"/>
    </location>
</feature>
<keyword evidence="1" id="KW-1133">Transmembrane helix</keyword>
<dbReference type="Proteomes" id="UP000799118">
    <property type="component" value="Unassembled WGS sequence"/>
</dbReference>
<sequence length="104" mass="11739">MDRDIFCELLNPIIYCLTFYIYISRIAMVASIRRAGCPPCTLHSRRISFNSHCRHTLLLKMQWHATCSDTCAPYATVDMTVSTLAVARRSELESVDANSVPISP</sequence>
<evidence type="ECO:0000313" key="2">
    <source>
        <dbReference type="EMBL" id="KAE9393237.1"/>
    </source>
</evidence>